<evidence type="ECO:0000313" key="2">
    <source>
        <dbReference type="Proteomes" id="UP000011713"/>
    </source>
</evidence>
<dbReference type="EnsemblProtists" id="HpaT806407">
    <property type="protein sequence ID" value="HpaP806407"/>
    <property type="gene ID" value="HpaG806407"/>
</dbReference>
<keyword evidence="2" id="KW-1185">Reference proteome</keyword>
<dbReference type="HOGENOM" id="CLU_1952984_0_0_1"/>
<sequence length="129" mass="14548">MATHPPLDKLCTGHAVFHTRYALPALVQAPDPSLRLQLTKPSRLFMSLSAHFLCDLSRVLHSRARSRRQLSRIQSANLIGARDTRLQLVCSALSIEGYAWVRAAGARTGFQSQLARAFLFIHHWEMRNS</sequence>
<reference evidence="2" key="1">
    <citation type="journal article" date="2010" name="Science">
        <title>Signatures of adaptation to obligate biotrophy in the Hyaloperonospora arabidopsidis genome.</title>
        <authorList>
            <person name="Baxter L."/>
            <person name="Tripathy S."/>
            <person name="Ishaque N."/>
            <person name="Boot N."/>
            <person name="Cabral A."/>
            <person name="Kemen E."/>
            <person name="Thines M."/>
            <person name="Ah-Fong A."/>
            <person name="Anderson R."/>
            <person name="Badejoko W."/>
            <person name="Bittner-Eddy P."/>
            <person name="Boore J.L."/>
            <person name="Chibucos M.C."/>
            <person name="Coates M."/>
            <person name="Dehal P."/>
            <person name="Delehaunty K."/>
            <person name="Dong S."/>
            <person name="Downton P."/>
            <person name="Dumas B."/>
            <person name="Fabro G."/>
            <person name="Fronick C."/>
            <person name="Fuerstenberg S.I."/>
            <person name="Fulton L."/>
            <person name="Gaulin E."/>
            <person name="Govers F."/>
            <person name="Hughes L."/>
            <person name="Humphray S."/>
            <person name="Jiang R.H."/>
            <person name="Judelson H."/>
            <person name="Kamoun S."/>
            <person name="Kyung K."/>
            <person name="Meijer H."/>
            <person name="Minx P."/>
            <person name="Morris P."/>
            <person name="Nelson J."/>
            <person name="Phuntumart V."/>
            <person name="Qutob D."/>
            <person name="Rehmany A."/>
            <person name="Rougon-Cardoso A."/>
            <person name="Ryden P."/>
            <person name="Torto-Alalibo T."/>
            <person name="Studholme D."/>
            <person name="Wang Y."/>
            <person name="Win J."/>
            <person name="Wood J."/>
            <person name="Clifton S.W."/>
            <person name="Rogers J."/>
            <person name="Van den Ackerveken G."/>
            <person name="Jones J.D."/>
            <person name="McDowell J.M."/>
            <person name="Beynon J."/>
            <person name="Tyler B.M."/>
        </authorList>
    </citation>
    <scope>NUCLEOTIDE SEQUENCE [LARGE SCALE GENOMIC DNA]</scope>
    <source>
        <strain evidence="2">Emoy2</strain>
    </source>
</reference>
<dbReference type="AlphaFoldDB" id="M4BJ30"/>
<evidence type="ECO:0000313" key="1">
    <source>
        <dbReference type="EnsemblProtists" id="HpaP806407"/>
    </source>
</evidence>
<dbReference type="Proteomes" id="UP000011713">
    <property type="component" value="Unassembled WGS sequence"/>
</dbReference>
<dbReference type="VEuPathDB" id="FungiDB:HpaG806407"/>
<dbReference type="EMBL" id="JH598312">
    <property type="status" value="NOT_ANNOTATED_CDS"/>
    <property type="molecule type" value="Genomic_DNA"/>
</dbReference>
<proteinExistence type="predicted"/>
<reference evidence="1" key="2">
    <citation type="submission" date="2015-06" db="UniProtKB">
        <authorList>
            <consortium name="EnsemblProtists"/>
        </authorList>
    </citation>
    <scope>IDENTIFICATION</scope>
    <source>
        <strain evidence="1">Emoy2</strain>
    </source>
</reference>
<protein>
    <submittedName>
        <fullName evidence="1">Uncharacterized protein</fullName>
    </submittedName>
</protein>
<name>M4BJ30_HYAAE</name>
<dbReference type="InParanoid" id="M4BJ30"/>
<organism evidence="1 2">
    <name type="scientific">Hyaloperonospora arabidopsidis (strain Emoy2)</name>
    <name type="common">Downy mildew agent</name>
    <name type="synonym">Peronospora arabidopsidis</name>
    <dbReference type="NCBI Taxonomy" id="559515"/>
    <lineage>
        <taxon>Eukaryota</taxon>
        <taxon>Sar</taxon>
        <taxon>Stramenopiles</taxon>
        <taxon>Oomycota</taxon>
        <taxon>Peronosporomycetes</taxon>
        <taxon>Peronosporales</taxon>
        <taxon>Peronosporaceae</taxon>
        <taxon>Hyaloperonospora</taxon>
    </lineage>
</organism>
<accession>M4BJ30</accession>